<evidence type="ECO:0000313" key="3">
    <source>
        <dbReference type="Proteomes" id="UP000070186"/>
    </source>
</evidence>
<dbReference type="AlphaFoldDB" id="A0A133XEL3"/>
<dbReference type="InterPro" id="IPR003018">
    <property type="entry name" value="GAF"/>
</dbReference>
<protein>
    <recommendedName>
        <fullName evidence="1">GAF domain-containing protein</fullName>
    </recommendedName>
</protein>
<feature type="domain" description="GAF" evidence="1">
    <location>
        <begin position="36"/>
        <end position="103"/>
    </location>
</feature>
<reference evidence="2 3" key="1">
    <citation type="submission" date="2015-12" db="EMBL/GenBank/DDBJ databases">
        <title>Nitrous oxide reduction kinetics distinguish bacteria harboring typical versus atypical NosZ.</title>
        <authorList>
            <person name="Yoon S."/>
            <person name="Nissen S."/>
            <person name="Park D."/>
            <person name="Sanford R.A."/>
            <person name="Loeffler F.E."/>
        </authorList>
    </citation>
    <scope>NUCLEOTIDE SEQUENCE [LARGE SCALE GENOMIC DNA]</scope>
    <source>
        <strain evidence="2 3">ATCC BAA-841</strain>
    </source>
</reference>
<accession>A0A133XEL3</accession>
<proteinExistence type="predicted"/>
<dbReference type="RefSeq" id="WP_066884867.1">
    <property type="nucleotide sequence ID" value="NZ_LODL01000035.1"/>
</dbReference>
<dbReference type="STRING" id="281362.AT959_15505"/>
<dbReference type="InterPro" id="IPR029016">
    <property type="entry name" value="GAF-like_dom_sf"/>
</dbReference>
<dbReference type="Proteomes" id="UP000070186">
    <property type="component" value="Unassembled WGS sequence"/>
</dbReference>
<evidence type="ECO:0000259" key="1">
    <source>
        <dbReference type="Pfam" id="PF13185"/>
    </source>
</evidence>
<keyword evidence="3" id="KW-1185">Reference proteome</keyword>
<sequence>MKTLIRVTEIWVPNKERTHLEFFDGLYGPLSDFKGASQAIRFAYDEGLPGKAWAARRPIILHNFDNSYFLRTEAARQAGLTSGIALPIFAGDYLQAVIVFFCGDDEENVGAIEVWSNTPAESTEIGLDDGYYGTAETFEWTARHTKFRPGFGLPGTVWQTAMPCIMEDLLSSKRTLRRDSTVKIGISKGVGIPCSFDGKRAVVMTFLSALGTPIARRFEIWVPNDSGDHLRFGAGHCDQAPHLSECHAGSLIAPWEGALGEAWQKGVPAVRASLSLEASAAARSAAGVGLSSMVVLPVIQEGRFKAAVCWYF</sequence>
<dbReference type="EMBL" id="LODL01000035">
    <property type="protein sequence ID" value="KXB29371.1"/>
    <property type="molecule type" value="Genomic_DNA"/>
</dbReference>
<name>A0A133XEL3_9RHOO</name>
<dbReference type="Pfam" id="PF13185">
    <property type="entry name" value="GAF_2"/>
    <property type="match status" value="1"/>
</dbReference>
<dbReference type="Gene3D" id="3.30.450.40">
    <property type="match status" value="1"/>
</dbReference>
<dbReference type="SUPFAM" id="SSF55781">
    <property type="entry name" value="GAF domain-like"/>
    <property type="match status" value="1"/>
</dbReference>
<organism evidence="2 3">
    <name type="scientific">Dechloromonas denitrificans</name>
    <dbReference type="NCBI Taxonomy" id="281362"/>
    <lineage>
        <taxon>Bacteria</taxon>
        <taxon>Pseudomonadati</taxon>
        <taxon>Pseudomonadota</taxon>
        <taxon>Betaproteobacteria</taxon>
        <taxon>Rhodocyclales</taxon>
        <taxon>Azonexaceae</taxon>
        <taxon>Dechloromonas</taxon>
    </lineage>
</organism>
<gene>
    <name evidence="2" type="ORF">AT959_15505</name>
</gene>
<evidence type="ECO:0000313" key="2">
    <source>
        <dbReference type="EMBL" id="KXB29371.1"/>
    </source>
</evidence>
<comment type="caution">
    <text evidence="2">The sequence shown here is derived from an EMBL/GenBank/DDBJ whole genome shotgun (WGS) entry which is preliminary data.</text>
</comment>